<comment type="caution">
    <text evidence="7">The sequence shown here is derived from an EMBL/GenBank/DDBJ whole genome shotgun (WGS) entry which is preliminary data.</text>
</comment>
<dbReference type="EMBL" id="DVFU01000088">
    <property type="protein sequence ID" value="HIQ64984.1"/>
    <property type="molecule type" value="Genomic_DNA"/>
</dbReference>
<sequence>MDGMEAFQTVVNKPSFTPPGIVFGIAWTILYILMAISWYMVDSCKPCVIVYFIQLIVNSLWSFIFFGWGNYFVALLWTILLLGLIVYMILVFYKEKPAAAYLQIPYLLWTIFATILTYGVFSLN</sequence>
<feature type="transmembrane region" description="Helical" evidence="6">
    <location>
        <begin position="100"/>
        <end position="121"/>
    </location>
</feature>
<keyword evidence="5 6" id="KW-0472">Membrane</keyword>
<evidence type="ECO:0000313" key="7">
    <source>
        <dbReference type="EMBL" id="HIQ64984.1"/>
    </source>
</evidence>
<keyword evidence="4 6" id="KW-1133">Transmembrane helix</keyword>
<dbReference type="Proteomes" id="UP000886725">
    <property type="component" value="Unassembled WGS sequence"/>
</dbReference>
<dbReference type="Gene3D" id="1.20.1260.100">
    <property type="entry name" value="TspO/MBR protein"/>
    <property type="match status" value="1"/>
</dbReference>
<evidence type="ECO:0000313" key="8">
    <source>
        <dbReference type="Proteomes" id="UP000886725"/>
    </source>
</evidence>
<dbReference type="PANTHER" id="PTHR10057">
    <property type="entry name" value="PERIPHERAL-TYPE BENZODIAZEPINE RECEPTOR"/>
    <property type="match status" value="1"/>
</dbReference>
<protein>
    <submittedName>
        <fullName evidence="7">Tryptophan-rich sensory protein</fullName>
    </submittedName>
</protein>
<dbReference type="InterPro" id="IPR004307">
    <property type="entry name" value="TspO_MBR"/>
</dbReference>
<dbReference type="PIRSF" id="PIRSF005859">
    <property type="entry name" value="PBR"/>
    <property type="match status" value="1"/>
</dbReference>
<evidence type="ECO:0000256" key="1">
    <source>
        <dbReference type="ARBA" id="ARBA00004141"/>
    </source>
</evidence>
<dbReference type="AlphaFoldDB" id="A0A9D1CLN5"/>
<dbReference type="GO" id="GO:0033013">
    <property type="term" value="P:tetrapyrrole metabolic process"/>
    <property type="evidence" value="ECO:0007669"/>
    <property type="project" value="UniProtKB-ARBA"/>
</dbReference>
<comment type="similarity">
    <text evidence="2">Belongs to the TspO/BZRP family.</text>
</comment>
<evidence type="ECO:0000256" key="4">
    <source>
        <dbReference type="ARBA" id="ARBA00022989"/>
    </source>
</evidence>
<accession>A0A9D1CLN5</accession>
<dbReference type="PANTHER" id="PTHR10057:SF0">
    <property type="entry name" value="TRANSLOCATOR PROTEIN"/>
    <property type="match status" value="1"/>
</dbReference>
<evidence type="ECO:0000256" key="2">
    <source>
        <dbReference type="ARBA" id="ARBA00007524"/>
    </source>
</evidence>
<feature type="transmembrane region" description="Helical" evidence="6">
    <location>
        <begin position="48"/>
        <end position="68"/>
    </location>
</feature>
<proteinExistence type="inferred from homology"/>
<dbReference type="CDD" id="cd15904">
    <property type="entry name" value="TSPO_MBR"/>
    <property type="match status" value="1"/>
</dbReference>
<dbReference type="GO" id="GO:0016020">
    <property type="term" value="C:membrane"/>
    <property type="evidence" value="ECO:0007669"/>
    <property type="project" value="UniProtKB-SubCell"/>
</dbReference>
<reference evidence="7" key="2">
    <citation type="journal article" date="2021" name="PeerJ">
        <title>Extensive microbial diversity within the chicken gut microbiome revealed by metagenomics and culture.</title>
        <authorList>
            <person name="Gilroy R."/>
            <person name="Ravi A."/>
            <person name="Getino M."/>
            <person name="Pursley I."/>
            <person name="Horton D.L."/>
            <person name="Alikhan N.F."/>
            <person name="Baker D."/>
            <person name="Gharbi K."/>
            <person name="Hall N."/>
            <person name="Watson M."/>
            <person name="Adriaenssens E.M."/>
            <person name="Foster-Nyarko E."/>
            <person name="Jarju S."/>
            <person name="Secka A."/>
            <person name="Antonio M."/>
            <person name="Oren A."/>
            <person name="Chaudhuri R.R."/>
            <person name="La Ragione R."/>
            <person name="Hildebrand F."/>
            <person name="Pallen M.J."/>
        </authorList>
    </citation>
    <scope>NUCLEOTIDE SEQUENCE</scope>
    <source>
        <strain evidence="7">CHK165-10780</strain>
    </source>
</reference>
<keyword evidence="3 6" id="KW-0812">Transmembrane</keyword>
<evidence type="ECO:0000256" key="5">
    <source>
        <dbReference type="ARBA" id="ARBA00023136"/>
    </source>
</evidence>
<gene>
    <name evidence="7" type="ORF">IAC85_04510</name>
</gene>
<name>A0A9D1CLN5_9FIRM</name>
<feature type="transmembrane region" description="Helical" evidence="6">
    <location>
        <begin position="20"/>
        <end position="41"/>
    </location>
</feature>
<evidence type="ECO:0000256" key="3">
    <source>
        <dbReference type="ARBA" id="ARBA00022692"/>
    </source>
</evidence>
<evidence type="ECO:0000256" key="6">
    <source>
        <dbReference type="SAM" id="Phobius"/>
    </source>
</evidence>
<reference evidence="7" key="1">
    <citation type="submission" date="2020-10" db="EMBL/GenBank/DDBJ databases">
        <authorList>
            <person name="Gilroy R."/>
        </authorList>
    </citation>
    <scope>NUCLEOTIDE SEQUENCE</scope>
    <source>
        <strain evidence="7">CHK165-10780</strain>
    </source>
</reference>
<dbReference type="Pfam" id="PF03073">
    <property type="entry name" value="TspO_MBR"/>
    <property type="match status" value="1"/>
</dbReference>
<dbReference type="FunFam" id="1.20.1260.100:FF:000001">
    <property type="entry name" value="translocator protein 2"/>
    <property type="match status" value="1"/>
</dbReference>
<organism evidence="7 8">
    <name type="scientific">Candidatus Faecenecus gallistercoris</name>
    <dbReference type="NCBI Taxonomy" id="2840793"/>
    <lineage>
        <taxon>Bacteria</taxon>
        <taxon>Bacillati</taxon>
        <taxon>Bacillota</taxon>
        <taxon>Bacillota incertae sedis</taxon>
        <taxon>Candidatus Faecenecus</taxon>
    </lineage>
</organism>
<feature type="transmembrane region" description="Helical" evidence="6">
    <location>
        <begin position="74"/>
        <end position="93"/>
    </location>
</feature>
<comment type="subcellular location">
    <subcellularLocation>
        <location evidence="1">Membrane</location>
        <topology evidence="1">Multi-pass membrane protein</topology>
    </subcellularLocation>
</comment>
<dbReference type="InterPro" id="IPR038330">
    <property type="entry name" value="TspO/MBR-related_sf"/>
</dbReference>